<dbReference type="HOGENOM" id="CLU_3222238_0_0_10"/>
<keyword evidence="2" id="KW-1185">Reference proteome</keyword>
<dbReference type="Proteomes" id="UP000006258">
    <property type="component" value="Unassembled WGS sequence"/>
</dbReference>
<gene>
    <name evidence="1" type="ORF">HMPREF0766_11195</name>
</gene>
<dbReference type="AlphaFoldDB" id="D7VJM6"/>
<name>D7VJM6_SPHSI</name>
<sequence length="44" mass="5258">MQKVLKISFCCKSLENPVYQLLAKNNVSIFPLLYQFFDWLFTAR</sequence>
<protein>
    <submittedName>
        <fullName evidence="1">Uncharacterized protein</fullName>
    </submittedName>
</protein>
<evidence type="ECO:0000313" key="2">
    <source>
        <dbReference type="Proteomes" id="UP000006258"/>
    </source>
</evidence>
<organism evidence="1 2">
    <name type="scientific">Sphingobacterium spiritivorum ATCC 33861</name>
    <dbReference type="NCBI Taxonomy" id="525373"/>
    <lineage>
        <taxon>Bacteria</taxon>
        <taxon>Pseudomonadati</taxon>
        <taxon>Bacteroidota</taxon>
        <taxon>Sphingobacteriia</taxon>
        <taxon>Sphingobacteriales</taxon>
        <taxon>Sphingobacteriaceae</taxon>
        <taxon>Sphingobacterium</taxon>
    </lineage>
</organism>
<dbReference type="STRING" id="525373.HMPREF0766_11195"/>
<evidence type="ECO:0000313" key="1">
    <source>
        <dbReference type="EMBL" id="EFK59079.1"/>
    </source>
</evidence>
<proteinExistence type="predicted"/>
<dbReference type="EMBL" id="ACHA02000004">
    <property type="protein sequence ID" value="EFK59079.1"/>
    <property type="molecule type" value="Genomic_DNA"/>
</dbReference>
<comment type="caution">
    <text evidence="1">The sequence shown here is derived from an EMBL/GenBank/DDBJ whole genome shotgun (WGS) entry which is preliminary data.</text>
</comment>
<reference evidence="1" key="1">
    <citation type="submission" date="2010-07" db="EMBL/GenBank/DDBJ databases">
        <authorList>
            <person name="Muzny D."/>
            <person name="Qin X."/>
            <person name="Buhay C."/>
            <person name="Dugan-Rocha S."/>
            <person name="Ding Y."/>
            <person name="Chen G."/>
            <person name="Hawes A."/>
            <person name="Holder M."/>
            <person name="Jhangiani S."/>
            <person name="Johnson A."/>
            <person name="Khan Z."/>
            <person name="Li Z."/>
            <person name="Liu W."/>
            <person name="Liu X."/>
            <person name="Perez L."/>
            <person name="Shen H."/>
            <person name="Wang Q."/>
            <person name="Watt J."/>
            <person name="Xi L."/>
            <person name="Xin Y."/>
            <person name="Zhou J."/>
            <person name="Deng J."/>
            <person name="Jiang H."/>
            <person name="Liu Y."/>
            <person name="Qu J."/>
            <person name="Song X.-Z."/>
            <person name="Zhang L."/>
            <person name="Villasana D."/>
            <person name="Johnson A."/>
            <person name="Liu J."/>
            <person name="Liyanage D."/>
            <person name="Lorensuhewa L."/>
            <person name="Robinson T."/>
            <person name="Song A."/>
            <person name="Song B.-B."/>
            <person name="Dinh H."/>
            <person name="Thornton R."/>
            <person name="Coyle M."/>
            <person name="Francisco L."/>
            <person name="Jackson L."/>
            <person name="Javaid M."/>
            <person name="Korchina V."/>
            <person name="Kovar C."/>
            <person name="Mata R."/>
            <person name="Mathew T."/>
            <person name="Ngo R."/>
            <person name="Nguyen L."/>
            <person name="Nguyen N."/>
            <person name="Okwuonu G."/>
            <person name="Ongeri F."/>
            <person name="Pham C."/>
            <person name="Simmons D."/>
            <person name="Wilczek-Boney K."/>
            <person name="Hale W."/>
            <person name="Jakkamsetti A."/>
            <person name="Pham P."/>
            <person name="Ruth R."/>
            <person name="San Lucas F."/>
            <person name="Warren J."/>
            <person name="Zhang J."/>
            <person name="Zhao Z."/>
            <person name="Zhou C."/>
            <person name="Zhu D."/>
            <person name="Lee S."/>
            <person name="Bess C."/>
            <person name="Blankenburg K."/>
            <person name="Forbes L."/>
            <person name="Fu Q."/>
            <person name="Gubbala S."/>
            <person name="Hirani K."/>
            <person name="Jayaseelan J.C."/>
            <person name="Lara F."/>
            <person name="Munidasa M."/>
            <person name="Palculict T."/>
            <person name="Patil S."/>
            <person name="Pu L.-L."/>
            <person name="Saada N."/>
            <person name="Tang L."/>
            <person name="Weissenberger G."/>
            <person name="Zhu Y."/>
            <person name="Hemphill L."/>
            <person name="Shang Y."/>
            <person name="Youmans B."/>
            <person name="Ayvaz T."/>
            <person name="Ross M."/>
            <person name="Santibanez J."/>
            <person name="Aqrawi P."/>
            <person name="Gross S."/>
            <person name="Joshi V."/>
            <person name="Fowler G."/>
            <person name="Nazareth L."/>
            <person name="Reid J."/>
            <person name="Worley K."/>
            <person name="Petrosino J."/>
            <person name="Highlander S."/>
            <person name="Gibbs R."/>
        </authorList>
    </citation>
    <scope>NUCLEOTIDE SEQUENCE [LARGE SCALE GENOMIC DNA]</scope>
    <source>
        <strain evidence="1">ATCC 33861</strain>
    </source>
</reference>
<accession>D7VJM6</accession>